<dbReference type="AlphaFoldDB" id="A0A3D9RVX7"/>
<evidence type="ECO:0000256" key="1">
    <source>
        <dbReference type="ARBA" id="ARBA00022679"/>
    </source>
</evidence>
<comment type="caution">
    <text evidence="6">The sequence shown here is derived from an EMBL/GenBank/DDBJ whole genome shotgun (WGS) entry which is preliminary data.</text>
</comment>
<dbReference type="SUPFAM" id="SSF48452">
    <property type="entry name" value="TPR-like"/>
    <property type="match status" value="1"/>
</dbReference>
<dbReference type="InterPro" id="IPR036890">
    <property type="entry name" value="HATPase_C_sf"/>
</dbReference>
<evidence type="ECO:0000256" key="4">
    <source>
        <dbReference type="SAM" id="Phobius"/>
    </source>
</evidence>
<accession>A0A3D9RVX7</accession>
<evidence type="ECO:0000313" key="6">
    <source>
        <dbReference type="EMBL" id="REE81911.1"/>
    </source>
</evidence>
<dbReference type="OrthoDB" id="943406at2"/>
<dbReference type="RefSeq" id="WP_115879618.1">
    <property type="nucleotide sequence ID" value="NZ_QTTQ01000010.1"/>
</dbReference>
<dbReference type="Gene3D" id="1.25.40.10">
    <property type="entry name" value="Tetratricopeptide repeat domain"/>
    <property type="match status" value="2"/>
</dbReference>
<keyword evidence="4" id="KW-0472">Membrane</keyword>
<protein>
    <recommendedName>
        <fullName evidence="8">Tetratricopeptide repeat protein</fullName>
    </recommendedName>
</protein>
<proteinExistence type="predicted"/>
<keyword evidence="3" id="KW-0902">Two-component regulatory system</keyword>
<dbReference type="InterPro" id="IPR011990">
    <property type="entry name" value="TPR-like_helical_dom_sf"/>
</dbReference>
<gene>
    <name evidence="6" type="ORF">BX611_1453</name>
</gene>
<evidence type="ECO:0000256" key="2">
    <source>
        <dbReference type="ARBA" id="ARBA00022777"/>
    </source>
</evidence>
<sequence length="647" mass="74768">MKRLKVTFLFFCVFNIAHASNFSFGDEFLKFKLKIESDSLDYHIKNMKENSLPLSVSLKYANKAMELAKKKELTSKQKEILAYKTYLFGNLRNYDSAIYISKRYLKLLKKDNIKGIGNQYSRMGYYYRANSQIDSAYYCYNYSNEMFLIVEDSARIGENLTHMAIIQSNLGDYTGSDETGIKAINYLDKTNVLYLSSLYNCLAINSKNQKDFNEAIYWNDKALKIATNRIDSIGILNNKAIALRSLEKYDESIALFTELLKDSLIEKKPRKKARIIDNKAYAQWLNNKNLSVLSDYMLAKEIRQKDKDSMGLITSYAHLSDFYKIRNDKIAVDYALKMYNLASHKKSPRDQLEALQKLISLDNSSRIKKYYASYISISDSLVEAERQVENKFAKLKYDSEKNRGENLRLKIVNSKKELELEKEKARNIIGAASSGAILLGFIGFGYYRRQKHQQEKKEEVYKTETRIAKKIHDEVANNVVNIMNKVQYTSETKEVLLDDLEKVYLLTRDISHQNSTIETGESFEKSLKALLASFNTNTTTIIVKDINNVELKLLTKDKQIEIYRVLQELMVNMQKHSSARLVAISFKKDSNQHFINYSDNGIGFALKELKFKNGLKNMESRIKSINGIITFETSLNKGFKAFISFKK</sequence>
<evidence type="ECO:0000256" key="5">
    <source>
        <dbReference type="SAM" id="SignalP"/>
    </source>
</evidence>
<dbReference type="PANTHER" id="PTHR24421:SF60">
    <property type="entry name" value="SENSOR HISTIDINE KINASE COMP"/>
    <property type="match status" value="1"/>
</dbReference>
<evidence type="ECO:0000313" key="7">
    <source>
        <dbReference type="Proteomes" id="UP000256429"/>
    </source>
</evidence>
<evidence type="ECO:0008006" key="8">
    <source>
        <dbReference type="Google" id="ProtNLM"/>
    </source>
</evidence>
<dbReference type="SUPFAM" id="SSF55874">
    <property type="entry name" value="ATPase domain of HSP90 chaperone/DNA topoisomerase II/histidine kinase"/>
    <property type="match status" value="1"/>
</dbReference>
<name>A0A3D9RVX7_9FLAO</name>
<evidence type="ECO:0000256" key="3">
    <source>
        <dbReference type="ARBA" id="ARBA00023012"/>
    </source>
</evidence>
<keyword evidence="7" id="KW-1185">Reference proteome</keyword>
<feature type="transmembrane region" description="Helical" evidence="4">
    <location>
        <begin position="428"/>
        <end position="447"/>
    </location>
</feature>
<dbReference type="GO" id="GO:0016301">
    <property type="term" value="F:kinase activity"/>
    <property type="evidence" value="ECO:0007669"/>
    <property type="project" value="UniProtKB-KW"/>
</dbReference>
<dbReference type="InterPro" id="IPR050482">
    <property type="entry name" value="Sensor_HK_TwoCompSys"/>
</dbReference>
<keyword evidence="4" id="KW-0812">Transmembrane</keyword>
<dbReference type="PANTHER" id="PTHR24421">
    <property type="entry name" value="NITRATE/NITRITE SENSOR PROTEIN NARX-RELATED"/>
    <property type="match status" value="1"/>
</dbReference>
<keyword evidence="1" id="KW-0808">Transferase</keyword>
<dbReference type="Proteomes" id="UP000256429">
    <property type="component" value="Unassembled WGS sequence"/>
</dbReference>
<keyword evidence="4" id="KW-1133">Transmembrane helix</keyword>
<dbReference type="EMBL" id="QTTQ01000010">
    <property type="protein sequence ID" value="REE81911.1"/>
    <property type="molecule type" value="Genomic_DNA"/>
</dbReference>
<keyword evidence="5" id="KW-0732">Signal</keyword>
<feature type="signal peptide" evidence="5">
    <location>
        <begin position="1"/>
        <end position="19"/>
    </location>
</feature>
<dbReference type="GO" id="GO:0000160">
    <property type="term" value="P:phosphorelay signal transduction system"/>
    <property type="evidence" value="ECO:0007669"/>
    <property type="project" value="UniProtKB-KW"/>
</dbReference>
<organism evidence="6 7">
    <name type="scientific">Lutibacter oceani</name>
    <dbReference type="NCBI Taxonomy" id="1853311"/>
    <lineage>
        <taxon>Bacteria</taxon>
        <taxon>Pseudomonadati</taxon>
        <taxon>Bacteroidota</taxon>
        <taxon>Flavobacteriia</taxon>
        <taxon>Flavobacteriales</taxon>
        <taxon>Flavobacteriaceae</taxon>
        <taxon>Lutibacter</taxon>
    </lineage>
</organism>
<keyword evidence="2" id="KW-0418">Kinase</keyword>
<dbReference type="Gene3D" id="3.30.565.10">
    <property type="entry name" value="Histidine kinase-like ATPase, C-terminal domain"/>
    <property type="match status" value="1"/>
</dbReference>
<feature type="chain" id="PRO_5017748973" description="Tetratricopeptide repeat protein" evidence="5">
    <location>
        <begin position="20"/>
        <end position="647"/>
    </location>
</feature>
<reference evidence="6 7" key="1">
    <citation type="submission" date="2018-08" db="EMBL/GenBank/DDBJ databases">
        <title>Genomic Encyclopedia of Type Strains, Phase III (KMG-III): the genomes of soil and plant-associated and newly described type strains.</title>
        <authorList>
            <person name="Whitman W."/>
        </authorList>
    </citation>
    <scope>NUCLEOTIDE SEQUENCE [LARGE SCALE GENOMIC DNA]</scope>
    <source>
        <strain evidence="6 7">325-5</strain>
    </source>
</reference>